<evidence type="ECO:0000259" key="17">
    <source>
        <dbReference type="PROSITE" id="PS51843"/>
    </source>
</evidence>
<feature type="region of interest" description="Disordered" evidence="15">
    <location>
        <begin position="68"/>
        <end position="101"/>
    </location>
</feature>
<keyword evidence="8 14" id="KW-0805">Transcription regulation</keyword>
<dbReference type="PROSITE" id="PS51843">
    <property type="entry name" value="NR_LBD"/>
    <property type="match status" value="1"/>
</dbReference>
<dbReference type="AlphaFoldDB" id="A0AAV7U3E1"/>
<dbReference type="Pfam" id="PF00105">
    <property type="entry name" value="zf-C4"/>
    <property type="match status" value="1"/>
</dbReference>
<dbReference type="Proteomes" id="UP001066276">
    <property type="component" value="Chromosome 3_2"/>
</dbReference>
<dbReference type="PRINTS" id="PR02034">
    <property type="entry name" value="LIVERXRECPTR"/>
</dbReference>
<proteinExistence type="inferred from homology"/>
<dbReference type="GO" id="GO:0045944">
    <property type="term" value="P:positive regulation of transcription by RNA polymerase II"/>
    <property type="evidence" value="ECO:0007669"/>
    <property type="project" value="TreeGrafter"/>
</dbReference>
<organism evidence="18 19">
    <name type="scientific">Pleurodeles waltl</name>
    <name type="common">Iberian ribbed newt</name>
    <dbReference type="NCBI Taxonomy" id="8319"/>
    <lineage>
        <taxon>Eukaryota</taxon>
        <taxon>Metazoa</taxon>
        <taxon>Chordata</taxon>
        <taxon>Craniata</taxon>
        <taxon>Vertebrata</taxon>
        <taxon>Euteleostomi</taxon>
        <taxon>Amphibia</taxon>
        <taxon>Batrachia</taxon>
        <taxon>Caudata</taxon>
        <taxon>Salamandroidea</taxon>
        <taxon>Salamandridae</taxon>
        <taxon>Pleurodelinae</taxon>
        <taxon>Pleurodeles</taxon>
    </lineage>
</organism>
<keyword evidence="6 14" id="KW-0862">Zinc</keyword>
<keyword evidence="12 14" id="KW-0675">Receptor</keyword>
<dbReference type="PANTHER" id="PTHR24082:SF259">
    <property type="entry name" value="OXYSTEROLS RECEPTOR LXR-ALPHA"/>
    <property type="match status" value="1"/>
</dbReference>
<dbReference type="EMBL" id="JANPWB010000006">
    <property type="protein sequence ID" value="KAJ1182894.1"/>
    <property type="molecule type" value="Genomic_DNA"/>
</dbReference>
<dbReference type="GO" id="GO:0008270">
    <property type="term" value="F:zinc ion binding"/>
    <property type="evidence" value="ECO:0007669"/>
    <property type="project" value="UniProtKB-KW"/>
</dbReference>
<feature type="domain" description="NR LBD" evidence="17">
    <location>
        <begin position="228"/>
        <end position="466"/>
    </location>
</feature>
<evidence type="ECO:0000256" key="10">
    <source>
        <dbReference type="ARBA" id="ARBA00023159"/>
    </source>
</evidence>
<dbReference type="InterPro" id="IPR035500">
    <property type="entry name" value="NHR-like_dom_sf"/>
</dbReference>
<dbReference type="GO" id="GO:0030154">
    <property type="term" value="P:cell differentiation"/>
    <property type="evidence" value="ECO:0007669"/>
    <property type="project" value="TreeGrafter"/>
</dbReference>
<keyword evidence="19" id="KW-1185">Reference proteome</keyword>
<dbReference type="SMART" id="SM00399">
    <property type="entry name" value="ZnF_C4"/>
    <property type="match status" value="1"/>
</dbReference>
<dbReference type="Pfam" id="PF00104">
    <property type="entry name" value="Hormone_recep"/>
    <property type="match status" value="1"/>
</dbReference>
<dbReference type="SMART" id="SM00430">
    <property type="entry name" value="HOLI"/>
    <property type="match status" value="1"/>
</dbReference>
<evidence type="ECO:0000256" key="8">
    <source>
        <dbReference type="ARBA" id="ARBA00023015"/>
    </source>
</evidence>
<evidence type="ECO:0000256" key="7">
    <source>
        <dbReference type="ARBA" id="ARBA00022843"/>
    </source>
</evidence>
<dbReference type="GO" id="GO:0006629">
    <property type="term" value="P:lipid metabolic process"/>
    <property type="evidence" value="ECO:0007669"/>
    <property type="project" value="InterPro"/>
</dbReference>
<dbReference type="InterPro" id="IPR013088">
    <property type="entry name" value="Znf_NHR/GATA"/>
</dbReference>
<dbReference type="PROSITE" id="PS51030">
    <property type="entry name" value="NUCLEAR_REC_DBD_2"/>
    <property type="match status" value="1"/>
</dbReference>
<evidence type="ECO:0000256" key="2">
    <source>
        <dbReference type="ARBA" id="ARBA00004496"/>
    </source>
</evidence>
<evidence type="ECO:0000256" key="15">
    <source>
        <dbReference type="SAM" id="MobiDB-lite"/>
    </source>
</evidence>
<dbReference type="PANTHER" id="PTHR24082">
    <property type="entry name" value="NUCLEAR HORMONE RECEPTOR"/>
    <property type="match status" value="1"/>
</dbReference>
<keyword evidence="7" id="KW-0832">Ubl conjugation</keyword>
<dbReference type="PRINTS" id="PR00047">
    <property type="entry name" value="STROIDFINGER"/>
</dbReference>
<evidence type="ECO:0000256" key="4">
    <source>
        <dbReference type="ARBA" id="ARBA00022723"/>
    </source>
</evidence>
<dbReference type="InterPro" id="IPR001723">
    <property type="entry name" value="Nuclear_hrmn_rcpt"/>
</dbReference>
<dbReference type="GO" id="GO:0000122">
    <property type="term" value="P:negative regulation of transcription by RNA polymerase II"/>
    <property type="evidence" value="ECO:0007669"/>
    <property type="project" value="TreeGrafter"/>
</dbReference>
<dbReference type="InterPro" id="IPR023257">
    <property type="entry name" value="Liver_X_rcpt"/>
</dbReference>
<dbReference type="GO" id="GO:0050728">
    <property type="term" value="P:negative regulation of inflammatory response"/>
    <property type="evidence" value="ECO:0007669"/>
    <property type="project" value="TreeGrafter"/>
</dbReference>
<dbReference type="PRINTS" id="PR00398">
    <property type="entry name" value="STRDHORMONER"/>
</dbReference>
<keyword evidence="4 14" id="KW-0479">Metal-binding</keyword>
<dbReference type="Gene3D" id="1.10.565.10">
    <property type="entry name" value="Retinoid X Receptor"/>
    <property type="match status" value="1"/>
</dbReference>
<evidence type="ECO:0008006" key="20">
    <source>
        <dbReference type="Google" id="ProtNLM"/>
    </source>
</evidence>
<accession>A0AAV7U3E1</accession>
<protein>
    <recommendedName>
        <fullName evidence="20">Oxysterols receptor LXR-alpha</fullName>
    </recommendedName>
</protein>
<name>A0AAV7U3E1_PLEWA</name>
<evidence type="ECO:0000256" key="3">
    <source>
        <dbReference type="ARBA" id="ARBA00008092"/>
    </source>
</evidence>
<keyword evidence="11 14" id="KW-0804">Transcription</keyword>
<dbReference type="GO" id="GO:0005737">
    <property type="term" value="C:cytoplasm"/>
    <property type="evidence" value="ECO:0007669"/>
    <property type="project" value="UniProtKB-SubCell"/>
</dbReference>
<evidence type="ECO:0000256" key="13">
    <source>
        <dbReference type="ARBA" id="ARBA00023242"/>
    </source>
</evidence>
<dbReference type="FunFam" id="3.30.50.10:FF:000017">
    <property type="entry name" value="Oxysterols receptor LXR-alpha isoform 1"/>
    <property type="match status" value="1"/>
</dbReference>
<dbReference type="InterPro" id="IPR001628">
    <property type="entry name" value="Znf_hrmn_rcpt"/>
</dbReference>
<comment type="subcellular location">
    <subcellularLocation>
        <location evidence="2">Cytoplasm</location>
    </subcellularLocation>
    <subcellularLocation>
        <location evidence="1 14">Nucleus</location>
    </subcellularLocation>
</comment>
<keyword evidence="10" id="KW-0010">Activator</keyword>
<evidence type="ECO:0000256" key="11">
    <source>
        <dbReference type="ARBA" id="ARBA00023163"/>
    </source>
</evidence>
<evidence type="ECO:0000256" key="14">
    <source>
        <dbReference type="RuleBase" id="RU004334"/>
    </source>
</evidence>
<dbReference type="GO" id="GO:0000978">
    <property type="term" value="F:RNA polymerase II cis-regulatory region sequence-specific DNA binding"/>
    <property type="evidence" value="ECO:0007669"/>
    <property type="project" value="TreeGrafter"/>
</dbReference>
<dbReference type="GO" id="GO:0090575">
    <property type="term" value="C:RNA polymerase II transcription regulator complex"/>
    <property type="evidence" value="ECO:0007669"/>
    <property type="project" value="TreeGrafter"/>
</dbReference>
<evidence type="ECO:0000313" key="19">
    <source>
        <dbReference type="Proteomes" id="UP001066276"/>
    </source>
</evidence>
<dbReference type="InterPro" id="IPR000536">
    <property type="entry name" value="Nucl_hrmn_rcpt_lig-bd"/>
</dbReference>
<dbReference type="PROSITE" id="PS00031">
    <property type="entry name" value="NUCLEAR_REC_DBD_1"/>
    <property type="match status" value="1"/>
</dbReference>
<dbReference type="SUPFAM" id="SSF48508">
    <property type="entry name" value="Nuclear receptor ligand-binding domain"/>
    <property type="match status" value="1"/>
</dbReference>
<dbReference type="GO" id="GO:0004879">
    <property type="term" value="F:nuclear receptor activity"/>
    <property type="evidence" value="ECO:0007669"/>
    <property type="project" value="InterPro"/>
</dbReference>
<evidence type="ECO:0000256" key="6">
    <source>
        <dbReference type="ARBA" id="ARBA00022833"/>
    </source>
</evidence>
<dbReference type="CDD" id="cd06954">
    <property type="entry name" value="NR_LBD_LXR"/>
    <property type="match status" value="1"/>
</dbReference>
<evidence type="ECO:0000313" key="18">
    <source>
        <dbReference type="EMBL" id="KAJ1182894.1"/>
    </source>
</evidence>
<comment type="similarity">
    <text evidence="3">Belongs to the nuclear hormone receptor family. NR1 subfamily.</text>
</comment>
<evidence type="ECO:0000256" key="5">
    <source>
        <dbReference type="ARBA" id="ARBA00022771"/>
    </source>
</evidence>
<dbReference type="SUPFAM" id="SSF57716">
    <property type="entry name" value="Glucocorticoid receptor-like (DNA-binding domain)"/>
    <property type="match status" value="1"/>
</dbReference>
<reference evidence="18" key="1">
    <citation type="journal article" date="2022" name="bioRxiv">
        <title>Sequencing and chromosome-scale assembly of the giantPleurodeles waltlgenome.</title>
        <authorList>
            <person name="Brown T."/>
            <person name="Elewa A."/>
            <person name="Iarovenko S."/>
            <person name="Subramanian E."/>
            <person name="Araus A.J."/>
            <person name="Petzold A."/>
            <person name="Susuki M."/>
            <person name="Suzuki K.-i.T."/>
            <person name="Hayashi T."/>
            <person name="Toyoda A."/>
            <person name="Oliveira C."/>
            <person name="Osipova E."/>
            <person name="Leigh N.D."/>
            <person name="Simon A."/>
            <person name="Yun M.H."/>
        </authorList>
    </citation>
    <scope>NUCLEOTIDE SEQUENCE</scope>
    <source>
        <strain evidence="18">20211129_DDA</strain>
        <tissue evidence="18">Liver</tissue>
    </source>
</reference>
<evidence type="ECO:0000259" key="16">
    <source>
        <dbReference type="PROSITE" id="PS51030"/>
    </source>
</evidence>
<feature type="domain" description="Nuclear receptor" evidence="16">
    <location>
        <begin position="111"/>
        <end position="186"/>
    </location>
</feature>
<dbReference type="CDD" id="cd07160">
    <property type="entry name" value="NR_DBD_LXR"/>
    <property type="match status" value="1"/>
</dbReference>
<keyword evidence="9 14" id="KW-0238">DNA-binding</keyword>
<dbReference type="FunFam" id="1.10.565.10:FF:000014">
    <property type="entry name" value="Oxysterols receptor LXR-alpha isoform 1"/>
    <property type="match status" value="1"/>
</dbReference>
<dbReference type="InterPro" id="IPR050234">
    <property type="entry name" value="Nuclear_hormone_rcpt_NR1"/>
</dbReference>
<dbReference type="Gene3D" id="3.30.50.10">
    <property type="entry name" value="Erythroid Transcription Factor GATA-1, subunit A"/>
    <property type="match status" value="1"/>
</dbReference>
<sequence length="466" mass="52682">MSAVSVTNVSHFGRGGSHHFLSAAQRLRDPSTLDPATEYSHLQNVSSLVCGSPGSVLSIAFPAEDHGATMESVSEKDEDSAVSLCSPEPAGTADGPPMKRKKGPAPKMLGNELCSVCGDKASGFHYNVLSCEGCKGFFRRSVIKTTHYTCKNSGKCQIDMYMRRKCQECRLRKCREAGMREQCVLSEEQIQRKKLKKQPSQGDVPSPAALLQDITSDPSIEVHRLTSDQLQMIEKLVTAQHQCNQKSFMDRLKVTPWPQNLDPLNREARQQRFAHFTELAIISVQEIVDFAKQLPGFLELTREDQIALLKTSTIEVMLLETSRRYNPQIESVIFLKDLSYNREDFARAGLQFEFINPIFEFSRGMTDLQLDDAEFALLIAINIFSADRPNVQDQALVERLQQTYVEALRSYICIHRPKDPLMFPRMLMKLVSLRTLSNVHSEQVFALRLQDKKLPPLLSEIWDVQE</sequence>
<evidence type="ECO:0000256" key="9">
    <source>
        <dbReference type="ARBA" id="ARBA00023125"/>
    </source>
</evidence>
<keyword evidence="13 14" id="KW-0539">Nucleus</keyword>
<evidence type="ECO:0000256" key="1">
    <source>
        <dbReference type="ARBA" id="ARBA00004123"/>
    </source>
</evidence>
<gene>
    <name evidence="18" type="ORF">NDU88_008071</name>
</gene>
<evidence type="ECO:0000256" key="12">
    <source>
        <dbReference type="ARBA" id="ARBA00023170"/>
    </source>
</evidence>
<keyword evidence="5 14" id="KW-0863">Zinc-finger</keyword>
<comment type="caution">
    <text evidence="18">The sequence shown here is derived from an EMBL/GenBank/DDBJ whole genome shotgun (WGS) entry which is preliminary data.</text>
</comment>